<evidence type="ECO:0000313" key="1">
    <source>
        <dbReference type="EMBL" id="TCN34945.1"/>
    </source>
</evidence>
<proteinExistence type="predicted"/>
<reference evidence="1 2" key="1">
    <citation type="submission" date="2019-03" db="EMBL/GenBank/DDBJ databases">
        <title>Genomic Encyclopedia of Type Strains, Phase IV (KMG-IV): sequencing the most valuable type-strain genomes for metagenomic binning, comparative biology and taxonomic classification.</title>
        <authorList>
            <person name="Goeker M."/>
        </authorList>
    </citation>
    <scope>NUCLEOTIDE SEQUENCE [LARGE SCALE GENOMIC DNA]</scope>
    <source>
        <strain evidence="1 2">DSM 18401</strain>
    </source>
</reference>
<protein>
    <submittedName>
        <fullName evidence="1">Uncharacterized protein</fullName>
    </submittedName>
</protein>
<evidence type="ECO:0000313" key="2">
    <source>
        <dbReference type="Proteomes" id="UP000295351"/>
    </source>
</evidence>
<name>A0A4R2C5C0_SHIGR</name>
<accession>A0A4R2C5C0</accession>
<gene>
    <name evidence="1" type="ORF">EV665_13124</name>
</gene>
<sequence>MSNFTYLVIGASVASFLATGGYALIPREFYDPACNIKGNISYNGGQRIYHVPGQHYYVETRIHLTKGERWFCSEADAQAAGWRRAGY</sequence>
<keyword evidence="2" id="KW-1185">Reference proteome</keyword>
<dbReference type="Proteomes" id="UP000295351">
    <property type="component" value="Unassembled WGS sequence"/>
</dbReference>
<comment type="caution">
    <text evidence="1">The sequence shown here is derived from an EMBL/GenBank/DDBJ whole genome shotgun (WGS) entry which is preliminary data.</text>
</comment>
<organism evidence="1 2">
    <name type="scientific">Shinella granuli</name>
    <dbReference type="NCBI Taxonomy" id="323621"/>
    <lineage>
        <taxon>Bacteria</taxon>
        <taxon>Pseudomonadati</taxon>
        <taxon>Pseudomonadota</taxon>
        <taxon>Alphaproteobacteria</taxon>
        <taxon>Hyphomicrobiales</taxon>
        <taxon>Rhizobiaceae</taxon>
        <taxon>Shinella</taxon>
    </lineage>
</organism>
<dbReference type="RefSeq" id="WP_133036687.1">
    <property type="nucleotide sequence ID" value="NZ_BAABEI010000012.1"/>
</dbReference>
<dbReference type="AlphaFoldDB" id="A0A4R2C5C0"/>
<dbReference type="EMBL" id="SLVX01000031">
    <property type="protein sequence ID" value="TCN34945.1"/>
    <property type="molecule type" value="Genomic_DNA"/>
</dbReference>